<dbReference type="Pfam" id="PF00756">
    <property type="entry name" value="Esterase"/>
    <property type="match status" value="1"/>
</dbReference>
<protein>
    <submittedName>
        <fullName evidence="3">Esterase family protein</fullName>
    </submittedName>
</protein>
<evidence type="ECO:0000256" key="2">
    <source>
        <dbReference type="ARBA" id="ARBA00022525"/>
    </source>
</evidence>
<comment type="subcellular location">
    <subcellularLocation>
        <location evidence="1">Secreted</location>
    </subcellularLocation>
</comment>
<dbReference type="InterPro" id="IPR000801">
    <property type="entry name" value="Esterase-like"/>
</dbReference>
<dbReference type="GO" id="GO:0005576">
    <property type="term" value="C:extracellular region"/>
    <property type="evidence" value="ECO:0007669"/>
    <property type="project" value="UniProtKB-SubCell"/>
</dbReference>
<dbReference type="InterPro" id="IPR029058">
    <property type="entry name" value="AB_hydrolase_fold"/>
</dbReference>
<keyword evidence="2" id="KW-0964">Secreted</keyword>
<gene>
    <name evidence="3" type="ORF">I553_5186</name>
</gene>
<evidence type="ECO:0000313" key="3">
    <source>
        <dbReference type="EMBL" id="EUA23788.1"/>
    </source>
</evidence>
<accession>X7ZYN1</accession>
<sequence length="75" mass="7772">MNTLAGKGISVVAPAGGAYSMYTDWEQDGSRQWDTFLSRELPDWLAANKGLAPAATGSSALRKGVCCSGARGVPP</sequence>
<dbReference type="EMBL" id="JAOB01000069">
    <property type="protein sequence ID" value="EUA23788.1"/>
    <property type="molecule type" value="Genomic_DNA"/>
</dbReference>
<comment type="caution">
    <text evidence="3">The sequence shown here is derived from an EMBL/GenBank/DDBJ whole genome shotgun (WGS) entry which is preliminary data.</text>
</comment>
<dbReference type="AlphaFoldDB" id="X7ZYN1"/>
<name>X7ZYN1_MYCXE</name>
<dbReference type="Gene3D" id="3.40.50.1820">
    <property type="entry name" value="alpha/beta hydrolase"/>
    <property type="match status" value="1"/>
</dbReference>
<proteinExistence type="predicted"/>
<reference evidence="3" key="1">
    <citation type="submission" date="2014-01" db="EMBL/GenBank/DDBJ databases">
        <authorList>
            <person name="Brown-Elliot B."/>
            <person name="Wallace R."/>
            <person name="Lenaerts A."/>
            <person name="Ordway D."/>
            <person name="DeGroote M.A."/>
            <person name="Parker T."/>
            <person name="Sizemore C."/>
            <person name="Tallon L.J."/>
            <person name="Sadzewicz L.K."/>
            <person name="Sengamalay N."/>
            <person name="Fraser C.M."/>
            <person name="Hine E."/>
            <person name="Shefchek K.A."/>
            <person name="Das S.P."/>
            <person name="Tettelin H."/>
        </authorList>
    </citation>
    <scope>NUCLEOTIDE SEQUENCE [LARGE SCALE GENOMIC DNA]</scope>
    <source>
        <strain evidence="3">4042</strain>
    </source>
</reference>
<organism evidence="3">
    <name type="scientific">Mycobacterium xenopi 4042</name>
    <dbReference type="NCBI Taxonomy" id="1299334"/>
    <lineage>
        <taxon>Bacteria</taxon>
        <taxon>Bacillati</taxon>
        <taxon>Actinomycetota</taxon>
        <taxon>Actinomycetes</taxon>
        <taxon>Mycobacteriales</taxon>
        <taxon>Mycobacteriaceae</taxon>
        <taxon>Mycobacterium</taxon>
    </lineage>
</organism>
<evidence type="ECO:0000256" key="1">
    <source>
        <dbReference type="ARBA" id="ARBA00004613"/>
    </source>
</evidence>
<dbReference type="PATRIC" id="fig|1299334.3.peg.7143"/>